<proteinExistence type="predicted"/>
<accession>A0A0W8F8T5</accession>
<evidence type="ECO:0000313" key="1">
    <source>
        <dbReference type="EMBL" id="KUG17289.1"/>
    </source>
</evidence>
<sequence length="177" mass="20164">MVNSLNSFFEREGIKAIAYRLRQSRFATQLADILVDSKIAEYYLAIECKSLDARKTRSLYFKQHFSEASGGHQIERETDFITRSGRQGILAVELRYGVGKSRTAHLVPWGQIFDRYNEGEAGITLQEVQVNPPLERRGGAYEISRLDILRITGYYDLAGNGLLHEADLYPEDLSLEE</sequence>
<dbReference type="AlphaFoldDB" id="A0A0W8F8T5"/>
<reference evidence="1" key="1">
    <citation type="journal article" date="2015" name="Proc. Natl. Acad. Sci. U.S.A.">
        <title>Networks of energetic and metabolic interactions define dynamics in microbial communities.</title>
        <authorList>
            <person name="Embree M."/>
            <person name="Liu J.K."/>
            <person name="Al-Bassam M.M."/>
            <person name="Zengler K."/>
        </authorList>
    </citation>
    <scope>NUCLEOTIDE SEQUENCE</scope>
</reference>
<dbReference type="EMBL" id="LNQE01001452">
    <property type="protein sequence ID" value="KUG17289.1"/>
    <property type="molecule type" value="Genomic_DNA"/>
</dbReference>
<organism evidence="1">
    <name type="scientific">hydrocarbon metagenome</name>
    <dbReference type="NCBI Taxonomy" id="938273"/>
    <lineage>
        <taxon>unclassified sequences</taxon>
        <taxon>metagenomes</taxon>
        <taxon>ecological metagenomes</taxon>
    </lineage>
</organism>
<comment type="caution">
    <text evidence="1">The sequence shown here is derived from an EMBL/GenBank/DDBJ whole genome shotgun (WGS) entry which is preliminary data.</text>
</comment>
<protein>
    <submittedName>
        <fullName evidence="1">Uncharacterized protein</fullName>
    </submittedName>
</protein>
<gene>
    <name evidence="1" type="ORF">ASZ90_013012</name>
</gene>
<name>A0A0W8F8T5_9ZZZZ</name>